<protein>
    <recommendedName>
        <fullName evidence="1">site-specific DNA-methyltransferase (adenine-specific)</fullName>
        <ecNumber evidence="1">2.1.1.72</ecNumber>
    </recommendedName>
</protein>
<dbReference type="Proteomes" id="UP000234498">
    <property type="component" value="Unassembled WGS sequence"/>
</dbReference>
<evidence type="ECO:0000256" key="2">
    <source>
        <dbReference type="ARBA" id="ARBA00022603"/>
    </source>
</evidence>
<organism evidence="6 7">
    <name type="scientific">Brevibacterium linens</name>
    <dbReference type="NCBI Taxonomy" id="1703"/>
    <lineage>
        <taxon>Bacteria</taxon>
        <taxon>Bacillati</taxon>
        <taxon>Actinomycetota</taxon>
        <taxon>Actinomycetes</taxon>
        <taxon>Micrococcales</taxon>
        <taxon>Brevibacteriaceae</taxon>
        <taxon>Brevibacterium</taxon>
    </lineage>
</organism>
<dbReference type="PROSITE" id="PS00092">
    <property type="entry name" value="N6_MTASE"/>
    <property type="match status" value="1"/>
</dbReference>
<reference evidence="6 7" key="1">
    <citation type="submission" date="2017-03" db="EMBL/GenBank/DDBJ databases">
        <authorList>
            <person name="Afonso C.L."/>
            <person name="Miller P.J."/>
            <person name="Scott M.A."/>
            <person name="Spackman E."/>
            <person name="Goraichik I."/>
            <person name="Dimitrov K.M."/>
            <person name="Suarez D.L."/>
            <person name="Swayne D.E."/>
        </authorList>
    </citation>
    <scope>NUCLEOTIDE SEQUENCE [LARGE SCALE GENOMIC DNA]</scope>
    <source>
        <strain evidence="6 7">Mu101</strain>
    </source>
</reference>
<accession>A0A2H1KE27</accession>
<proteinExistence type="predicted"/>
<dbReference type="GO" id="GO:0009307">
    <property type="term" value="P:DNA restriction-modification system"/>
    <property type="evidence" value="ECO:0007669"/>
    <property type="project" value="InterPro"/>
</dbReference>
<evidence type="ECO:0000313" key="7">
    <source>
        <dbReference type="Proteomes" id="UP000234498"/>
    </source>
</evidence>
<dbReference type="GO" id="GO:0032259">
    <property type="term" value="P:methylation"/>
    <property type="evidence" value="ECO:0007669"/>
    <property type="project" value="UniProtKB-KW"/>
</dbReference>
<dbReference type="InterPro" id="IPR012327">
    <property type="entry name" value="MeTrfase_D12"/>
</dbReference>
<name>A0A2H1KE27_BRELN</name>
<dbReference type="PRINTS" id="PR00505">
    <property type="entry name" value="D12N6MTFRASE"/>
</dbReference>
<dbReference type="Gene3D" id="3.40.50.150">
    <property type="entry name" value="Vaccinia Virus protein VP39"/>
    <property type="match status" value="2"/>
</dbReference>
<keyword evidence="3 6" id="KW-0808">Transferase</keyword>
<dbReference type="EC" id="2.1.1.72" evidence="1"/>
<dbReference type="Pfam" id="PF02086">
    <property type="entry name" value="MethyltransfD12"/>
    <property type="match status" value="1"/>
</dbReference>
<dbReference type="GO" id="GO:0003676">
    <property type="term" value="F:nucleic acid binding"/>
    <property type="evidence" value="ECO:0007669"/>
    <property type="project" value="InterPro"/>
</dbReference>
<evidence type="ECO:0000256" key="5">
    <source>
        <dbReference type="ARBA" id="ARBA00047942"/>
    </source>
</evidence>
<dbReference type="GO" id="GO:0009007">
    <property type="term" value="F:site-specific DNA-methyltransferase (adenine-specific) activity"/>
    <property type="evidence" value="ECO:0007669"/>
    <property type="project" value="UniProtKB-EC"/>
</dbReference>
<dbReference type="InterPro" id="IPR002052">
    <property type="entry name" value="DNA_methylase_N6_adenine_CS"/>
</dbReference>
<sequence>MLSKRAPNGLLEAYCVGAGRYDDSMLKNLTVRETSTGQLLDRVRRYPRLRYMGSKYRLLPHLERVFADLGGETAVDAFSGSGVVSYLLKHQNFSVTSNDFLNFPATIARATVENQDTTIDAALVDHICGPAADDRDFIQSTFDGLYFNAEDRAFLDSAWSHIDTLEGHTKDVAVSALILSAARKQPRGVFTFTDSSKYADGRRDLQLSLREHFKEHIDDYNNVIFDSLRPHHAVCGDVFDLEQRSPDIVYLDPPYAPPSDDADYMKRYHFLEGLSLYWRGVTIMPETKTKKIEKKYTPFAYKRTIEDALSRTFEHFADSGAIVLSYSSNALPGRDRIVELLRKVKTNVDVHGVDHKYAFGTHAQATRRDVTEYIFVGTNS</sequence>
<evidence type="ECO:0000313" key="6">
    <source>
        <dbReference type="EMBL" id="SMX98085.1"/>
    </source>
</evidence>
<evidence type="ECO:0000256" key="1">
    <source>
        <dbReference type="ARBA" id="ARBA00011900"/>
    </source>
</evidence>
<keyword evidence="4" id="KW-0949">S-adenosyl-L-methionine</keyword>
<evidence type="ECO:0000256" key="3">
    <source>
        <dbReference type="ARBA" id="ARBA00022679"/>
    </source>
</evidence>
<dbReference type="AlphaFoldDB" id="A0A2H1KE27"/>
<gene>
    <name evidence="6" type="ORF">BLIN101_03268</name>
</gene>
<dbReference type="InterPro" id="IPR029063">
    <property type="entry name" value="SAM-dependent_MTases_sf"/>
</dbReference>
<comment type="catalytic activity">
    <reaction evidence="5">
        <text>a 2'-deoxyadenosine in DNA + S-adenosyl-L-methionine = an N(6)-methyl-2'-deoxyadenosine in DNA + S-adenosyl-L-homocysteine + H(+)</text>
        <dbReference type="Rhea" id="RHEA:15197"/>
        <dbReference type="Rhea" id="RHEA-COMP:12418"/>
        <dbReference type="Rhea" id="RHEA-COMP:12419"/>
        <dbReference type="ChEBI" id="CHEBI:15378"/>
        <dbReference type="ChEBI" id="CHEBI:57856"/>
        <dbReference type="ChEBI" id="CHEBI:59789"/>
        <dbReference type="ChEBI" id="CHEBI:90615"/>
        <dbReference type="ChEBI" id="CHEBI:90616"/>
        <dbReference type="EC" id="2.1.1.72"/>
    </reaction>
</comment>
<keyword evidence="2 6" id="KW-0489">Methyltransferase</keyword>
<dbReference type="EMBL" id="FXZA01000034">
    <property type="protein sequence ID" value="SMX98085.1"/>
    <property type="molecule type" value="Genomic_DNA"/>
</dbReference>
<evidence type="ECO:0000256" key="4">
    <source>
        <dbReference type="ARBA" id="ARBA00022691"/>
    </source>
</evidence>
<dbReference type="SUPFAM" id="SSF53335">
    <property type="entry name" value="S-adenosyl-L-methionine-dependent methyltransferases"/>
    <property type="match status" value="1"/>
</dbReference>